<dbReference type="Proteomes" id="UP000295087">
    <property type="component" value="Unassembled WGS sequence"/>
</dbReference>
<name>A0A4R6PQX6_NOCIG</name>
<proteinExistence type="predicted"/>
<comment type="caution">
    <text evidence="1">The sequence shown here is derived from an EMBL/GenBank/DDBJ whole genome shotgun (WGS) entry which is preliminary data.</text>
</comment>
<evidence type="ECO:0000313" key="2">
    <source>
        <dbReference type="Proteomes" id="UP000295087"/>
    </source>
</evidence>
<gene>
    <name evidence="1" type="ORF">DFR75_101293</name>
</gene>
<evidence type="ECO:0000313" key="1">
    <source>
        <dbReference type="EMBL" id="TDP41195.1"/>
    </source>
</evidence>
<keyword evidence="2" id="KW-1185">Reference proteome</keyword>
<protein>
    <submittedName>
        <fullName evidence="1">Uncharacterized protein</fullName>
    </submittedName>
</protein>
<reference evidence="1 2" key="1">
    <citation type="submission" date="2019-03" db="EMBL/GenBank/DDBJ databases">
        <title>Genomic Encyclopedia of Type Strains, Phase IV (KMG-IV): sequencing the most valuable type-strain genomes for metagenomic binning, comparative biology and taxonomic classification.</title>
        <authorList>
            <person name="Goeker M."/>
        </authorList>
    </citation>
    <scope>NUCLEOTIDE SEQUENCE [LARGE SCALE GENOMIC DNA]</scope>
    <source>
        <strain evidence="1 2">DSM 44496</strain>
    </source>
</reference>
<dbReference type="AlphaFoldDB" id="A0A4R6PQX6"/>
<accession>A0A4R6PQX6</accession>
<organism evidence="1 2">
    <name type="scientific">Nocardia ignorata</name>
    <dbReference type="NCBI Taxonomy" id="145285"/>
    <lineage>
        <taxon>Bacteria</taxon>
        <taxon>Bacillati</taxon>
        <taxon>Actinomycetota</taxon>
        <taxon>Actinomycetes</taxon>
        <taxon>Mycobacteriales</taxon>
        <taxon>Nocardiaceae</taxon>
        <taxon>Nocardia</taxon>
    </lineage>
</organism>
<dbReference type="EMBL" id="SNXK01000001">
    <property type="protein sequence ID" value="TDP41195.1"/>
    <property type="molecule type" value="Genomic_DNA"/>
</dbReference>
<sequence length="38" mass="3707">MGSLYELLETGAGSLSNAALPFVQALISASGGTPTPGK</sequence>